<evidence type="ECO:0000256" key="5">
    <source>
        <dbReference type="ARBA" id="ARBA00023004"/>
    </source>
</evidence>
<feature type="binding site" evidence="8">
    <location>
        <position position="255"/>
    </location>
    <ligand>
        <name>Fe cation</name>
        <dbReference type="ChEBI" id="CHEBI:24875"/>
        <note>catalytic</note>
    </ligand>
</feature>
<gene>
    <name evidence="9" type="ORF">SAY86_030267</name>
</gene>
<dbReference type="GO" id="GO:0009570">
    <property type="term" value="C:chloroplast stroma"/>
    <property type="evidence" value="ECO:0007669"/>
    <property type="project" value="TreeGrafter"/>
</dbReference>
<reference evidence="9 10" key="1">
    <citation type="journal article" date="2023" name="Hortic Res">
        <title>Pangenome of water caltrop reveals structural variations and asymmetric subgenome divergence after allopolyploidization.</title>
        <authorList>
            <person name="Zhang X."/>
            <person name="Chen Y."/>
            <person name="Wang L."/>
            <person name="Yuan Y."/>
            <person name="Fang M."/>
            <person name="Shi L."/>
            <person name="Lu R."/>
            <person name="Comes H.P."/>
            <person name="Ma Y."/>
            <person name="Chen Y."/>
            <person name="Huang G."/>
            <person name="Zhou Y."/>
            <person name="Zheng Z."/>
            <person name="Qiu Y."/>
        </authorList>
    </citation>
    <scope>NUCLEOTIDE SEQUENCE [LARGE SCALE GENOMIC DNA]</scope>
    <source>
        <strain evidence="9">F231</strain>
    </source>
</reference>
<evidence type="ECO:0000256" key="4">
    <source>
        <dbReference type="ARBA" id="ARBA00023002"/>
    </source>
</evidence>
<feature type="binding site" evidence="8">
    <location>
        <position position="141"/>
    </location>
    <ligand>
        <name>Fe cation</name>
        <dbReference type="ChEBI" id="CHEBI:24875"/>
        <note>catalytic</note>
    </ligand>
</feature>
<evidence type="ECO:0000256" key="8">
    <source>
        <dbReference type="PIRSR" id="PIRSR604294-1"/>
    </source>
</evidence>
<evidence type="ECO:0000313" key="10">
    <source>
        <dbReference type="Proteomes" id="UP001346149"/>
    </source>
</evidence>
<comment type="caution">
    <text evidence="9">The sequence shown here is derived from an EMBL/GenBank/DDBJ whole genome shotgun (WGS) entry which is preliminary data.</text>
</comment>
<dbReference type="PANTHER" id="PTHR10543">
    <property type="entry name" value="BETA-CAROTENE DIOXYGENASE"/>
    <property type="match status" value="1"/>
</dbReference>
<dbReference type="PANTHER" id="PTHR10543:SF89">
    <property type="entry name" value="CAROTENOID 9,10(9',10')-CLEAVAGE DIOXYGENASE 1"/>
    <property type="match status" value="1"/>
</dbReference>
<evidence type="ECO:0000313" key="9">
    <source>
        <dbReference type="EMBL" id="KAK4797941.1"/>
    </source>
</evidence>
<dbReference type="AlphaFoldDB" id="A0AAN7RGZ1"/>
<evidence type="ECO:0000256" key="7">
    <source>
        <dbReference type="ARBA" id="ARBA00048709"/>
    </source>
</evidence>
<evidence type="ECO:0000256" key="2">
    <source>
        <dbReference type="ARBA" id="ARBA00022723"/>
    </source>
</evidence>
<dbReference type="GO" id="GO:0016121">
    <property type="term" value="P:carotene catabolic process"/>
    <property type="evidence" value="ECO:0007669"/>
    <property type="project" value="TreeGrafter"/>
</dbReference>
<evidence type="ECO:0000256" key="6">
    <source>
        <dbReference type="ARBA" id="ARBA00039084"/>
    </source>
</evidence>
<dbReference type="GO" id="GO:0010436">
    <property type="term" value="F:carotenoid dioxygenase activity"/>
    <property type="evidence" value="ECO:0007669"/>
    <property type="project" value="TreeGrafter"/>
</dbReference>
<dbReference type="Pfam" id="PF03055">
    <property type="entry name" value="RPE65"/>
    <property type="match status" value="1"/>
</dbReference>
<dbReference type="EMBL" id="JAXQNO010000005">
    <property type="protein sequence ID" value="KAK4797941.1"/>
    <property type="molecule type" value="Genomic_DNA"/>
</dbReference>
<name>A0AAN7RGZ1_TRANT</name>
<keyword evidence="10" id="KW-1185">Reference proteome</keyword>
<accession>A0AAN7RGZ1</accession>
<feature type="binding site" evidence="8">
    <location>
        <position position="189"/>
    </location>
    <ligand>
        <name>Fe cation</name>
        <dbReference type="ChEBI" id="CHEBI:24875"/>
        <note>catalytic</note>
    </ligand>
</feature>
<dbReference type="GO" id="GO:0046872">
    <property type="term" value="F:metal ion binding"/>
    <property type="evidence" value="ECO:0007669"/>
    <property type="project" value="UniProtKB-KW"/>
</dbReference>
<keyword evidence="4" id="KW-0560">Oxidoreductase</keyword>
<comment type="catalytic activity">
    <reaction evidence="7">
        <text>all-trans-zeaxanthin + 2 O2 = 4,9-dimethyldodeca-2,4,6,8,10-pentaenedial + 2 (3R)-hydroxy-beta-ionone</text>
        <dbReference type="Rhea" id="RHEA:26393"/>
        <dbReference type="ChEBI" id="CHEBI:15379"/>
        <dbReference type="ChEBI" id="CHEBI:27547"/>
        <dbReference type="ChEBI" id="CHEBI:53171"/>
        <dbReference type="ChEBI" id="CHEBI:53173"/>
        <dbReference type="EC" id="1.14.99.n4"/>
    </reaction>
</comment>
<evidence type="ECO:0000256" key="3">
    <source>
        <dbReference type="ARBA" id="ARBA00022964"/>
    </source>
</evidence>
<keyword evidence="2 8" id="KW-0479">Metal-binding</keyword>
<sequence>MRIGPNPKFSPIAGYHWFDGDGMVHGLRIKNGSATYVSRYVRTSRLKQEEFFGCAKFVKVGDVKGHFGLLMIILQILRLGTYDISYGIGTSNTSLTYHSGKLLALHEIDKPYVLKILENGDLQTLGLLDYDKRLGHPFTAHPKIDPLTGEMFTFGYSQLASKVTYRVISRDGFMHDPVLVTVSEPLIMHDFAITTNYAIFMDLPLYLRPVMMVKGNGFPYMFDETKNARFGVLSRYAKDDLQIRWFELPNCYIFHNVNAWEEGDEVVLVTCRIKNPELEKLIGAVEEGKMENFRSELYEMRFCMKSGLASQKKLSPPDIDFPRINEYYSGRKHRYVYGAVMDSVAKIKGIAKIDLEAVPEKGKDKIEVGGNVKGIFQLEAGKFGSEAVFVPREPGTTSAEDDGHLIFFVHDENSGKSQVTVIDARTMSADPVAVVELPSRVPYGFHALFVTEEQIQGQTV</sequence>
<feature type="binding site" evidence="8">
    <location>
        <position position="446"/>
    </location>
    <ligand>
        <name>Fe cation</name>
        <dbReference type="ChEBI" id="CHEBI:24875"/>
        <note>catalytic</note>
    </ligand>
</feature>
<proteinExistence type="inferred from homology"/>
<dbReference type="EC" id="1.14.99.n4" evidence="6"/>
<evidence type="ECO:0000256" key="1">
    <source>
        <dbReference type="ARBA" id="ARBA00006787"/>
    </source>
</evidence>
<keyword evidence="5 8" id="KW-0408">Iron</keyword>
<protein>
    <recommendedName>
        <fullName evidence="6">carotenoid 9,10-dioxygenase</fullName>
        <ecNumber evidence="6">1.14.99.n4</ecNumber>
    </recommendedName>
</protein>
<dbReference type="Proteomes" id="UP001346149">
    <property type="component" value="Unassembled WGS sequence"/>
</dbReference>
<keyword evidence="3" id="KW-0223">Dioxygenase</keyword>
<organism evidence="9 10">
    <name type="scientific">Trapa natans</name>
    <name type="common">Water chestnut</name>
    <dbReference type="NCBI Taxonomy" id="22666"/>
    <lineage>
        <taxon>Eukaryota</taxon>
        <taxon>Viridiplantae</taxon>
        <taxon>Streptophyta</taxon>
        <taxon>Embryophyta</taxon>
        <taxon>Tracheophyta</taxon>
        <taxon>Spermatophyta</taxon>
        <taxon>Magnoliopsida</taxon>
        <taxon>eudicotyledons</taxon>
        <taxon>Gunneridae</taxon>
        <taxon>Pentapetalae</taxon>
        <taxon>rosids</taxon>
        <taxon>malvids</taxon>
        <taxon>Myrtales</taxon>
        <taxon>Lythraceae</taxon>
        <taxon>Trapa</taxon>
    </lineage>
</organism>
<comment type="similarity">
    <text evidence="1">Belongs to the carotenoid oxygenase family.</text>
</comment>
<comment type="cofactor">
    <cofactor evidence="8">
        <name>Fe(2+)</name>
        <dbReference type="ChEBI" id="CHEBI:29033"/>
    </cofactor>
    <text evidence="8">Binds 1 Fe(2+) ion per subunit.</text>
</comment>
<dbReference type="InterPro" id="IPR004294">
    <property type="entry name" value="Carotenoid_Oase"/>
</dbReference>